<organism evidence="1 2">
    <name type="scientific">Thalassovita aquimarina</name>
    <dbReference type="NCBI Taxonomy" id="2785917"/>
    <lineage>
        <taxon>Bacteria</taxon>
        <taxon>Pseudomonadati</taxon>
        <taxon>Pseudomonadota</taxon>
        <taxon>Alphaproteobacteria</taxon>
        <taxon>Rhodobacterales</taxon>
        <taxon>Roseobacteraceae</taxon>
        <taxon>Thalassovita</taxon>
    </lineage>
</organism>
<evidence type="ECO:0008006" key="3">
    <source>
        <dbReference type="Google" id="ProtNLM"/>
    </source>
</evidence>
<protein>
    <recommendedName>
        <fullName evidence="3">Lipoprotein</fullName>
    </recommendedName>
</protein>
<gene>
    <name evidence="1" type="ORF">IT775_06405</name>
</gene>
<accession>A0ABS5HP78</accession>
<dbReference type="Proteomes" id="UP001195941">
    <property type="component" value="Unassembled WGS sequence"/>
</dbReference>
<dbReference type="PROSITE" id="PS51257">
    <property type="entry name" value="PROKAR_LIPOPROTEIN"/>
    <property type="match status" value="1"/>
</dbReference>
<name>A0ABS5HP78_9RHOB</name>
<dbReference type="EMBL" id="JADMKU010000004">
    <property type="protein sequence ID" value="MBR9650750.1"/>
    <property type="molecule type" value="Genomic_DNA"/>
</dbReference>
<reference evidence="1 2" key="1">
    <citation type="journal article" date="2021" name="Arch. Microbiol.">
        <title>Thalassobius aquimarinus sp. nov., isolated from the Sea of Japan seashore.</title>
        <authorList>
            <person name="Kurilenko V.V."/>
            <person name="Romanenko L.A."/>
            <person name="Chernysheva N.Y."/>
            <person name="Velansky P.V."/>
            <person name="Tekutyeva L.A."/>
            <person name="Isaeva M.P."/>
            <person name="Mikhailov V.V."/>
        </authorList>
    </citation>
    <scope>NUCLEOTIDE SEQUENCE [LARGE SCALE GENOMIC DNA]</scope>
    <source>
        <strain evidence="1 2">KMM 8518</strain>
    </source>
</reference>
<proteinExistence type="predicted"/>
<sequence>MRGLLLAICALTVTAGCTVKHDPPFPDDVIARSVYKHDGPPALTLYTMVSNSNGSGAHSSLMINGSQRVIFDPAGSFRKHGIVTRNDVVYNVTPGLEDIYTRFHARKTYHVVVQRMEVPAETAEKALNLALNYGEVPDAMCAQSTSSILAQLPGLNIKQTWYPNKLSAQFGEVPRVSTKQLYEYDDADRFKALEAYDPERVRRLNSDKSS</sequence>
<evidence type="ECO:0000313" key="1">
    <source>
        <dbReference type="EMBL" id="MBR9650750.1"/>
    </source>
</evidence>
<evidence type="ECO:0000313" key="2">
    <source>
        <dbReference type="Proteomes" id="UP001195941"/>
    </source>
</evidence>
<comment type="caution">
    <text evidence="1">The sequence shown here is derived from an EMBL/GenBank/DDBJ whole genome shotgun (WGS) entry which is preliminary data.</text>
</comment>
<dbReference type="RefSeq" id="WP_212700265.1">
    <property type="nucleotide sequence ID" value="NZ_JADMKU010000004.1"/>
</dbReference>
<keyword evidence="2" id="KW-1185">Reference proteome</keyword>